<evidence type="ECO:0000313" key="2">
    <source>
        <dbReference type="EMBL" id="AHD07798.1"/>
    </source>
</evidence>
<keyword evidence="1" id="KW-0472">Membrane</keyword>
<sequence>MRNLIDSLFKPVLDWLANTTSYLSDLSVPVSMPVDFSKYFGYFSVLGPKWQLMITTLMALLFIYFLVYLIMSNIGLLRKFKDVIKWW</sequence>
<geneLocation type="plasmid" evidence="2 3">
    <name>pPLA2_10</name>
</geneLocation>
<protein>
    <submittedName>
        <fullName evidence="2">Uncharacterized protein</fullName>
    </submittedName>
</protein>
<keyword evidence="2" id="KW-0614">Plasmid</keyword>
<dbReference type="AlphaFoldDB" id="V9WC96"/>
<accession>V9WC96</accession>
<keyword evidence="3" id="KW-1185">Reference proteome</keyword>
<keyword evidence="1" id="KW-1133">Transmembrane helix</keyword>
<evidence type="ECO:0000256" key="1">
    <source>
        <dbReference type="SAM" id="Phobius"/>
    </source>
</evidence>
<proteinExistence type="predicted"/>
<name>V9WC96_9BACL</name>
<dbReference type="Proteomes" id="UP000029431">
    <property type="component" value="Plasmid pPLA2_10"/>
</dbReference>
<gene>
    <name evidence="2" type="ORF">ERIC2_10p00140</name>
</gene>
<dbReference type="KEGG" id="plv:ERIC2_10p00140"/>
<dbReference type="HOGENOM" id="CLU_190036_0_0_9"/>
<dbReference type="EMBL" id="CP003356">
    <property type="protein sequence ID" value="AHD07798.1"/>
    <property type="molecule type" value="Genomic_DNA"/>
</dbReference>
<organism evidence="2 3">
    <name type="scientific">Paenibacillus larvae subsp. larvae DSM 25430</name>
    <dbReference type="NCBI Taxonomy" id="697284"/>
    <lineage>
        <taxon>Bacteria</taxon>
        <taxon>Bacillati</taxon>
        <taxon>Bacillota</taxon>
        <taxon>Bacilli</taxon>
        <taxon>Bacillales</taxon>
        <taxon>Paenibacillaceae</taxon>
        <taxon>Paenibacillus</taxon>
    </lineage>
</organism>
<evidence type="ECO:0000313" key="3">
    <source>
        <dbReference type="Proteomes" id="UP000029431"/>
    </source>
</evidence>
<reference evidence="2 3" key="1">
    <citation type="journal article" date="2014" name="PLoS ONE">
        <title>How to Kill the Honey Bee Larva: Genomic Potential and Virulence Mechanisms of Paenibacillus larvae.</title>
        <authorList>
            <person name="Djukic M."/>
            <person name="Brzuszkiewicz E."/>
            <person name="Funfhaus A."/>
            <person name="Voss J."/>
            <person name="Gollnow K."/>
            <person name="Poppinga L."/>
            <person name="Liesegang H."/>
            <person name="Garcia-Gonzalez E."/>
            <person name="Genersch E."/>
            <person name="Daniel R."/>
        </authorList>
    </citation>
    <scope>NUCLEOTIDE SEQUENCE [LARGE SCALE GENOMIC DNA]</scope>
    <source>
        <strain evidence="2 3">DSM 25430</strain>
        <plasmid evidence="3">Plasmid pPLA2_10</plasmid>
    </source>
</reference>
<feature type="transmembrane region" description="Helical" evidence="1">
    <location>
        <begin position="50"/>
        <end position="71"/>
    </location>
</feature>
<keyword evidence="1" id="KW-0812">Transmembrane</keyword>